<protein>
    <submittedName>
        <fullName evidence="1">Macrocin O-methyltransferase</fullName>
    </submittedName>
</protein>
<name>A0A3N7HHS3_9BURK</name>
<dbReference type="PANTHER" id="PTHR40036">
    <property type="entry name" value="MACROCIN O-METHYLTRANSFERASE"/>
    <property type="match status" value="1"/>
</dbReference>
<evidence type="ECO:0000313" key="2">
    <source>
        <dbReference type="Proteomes" id="UP000267464"/>
    </source>
</evidence>
<accession>A0A3N7HHS3</accession>
<keyword evidence="1" id="KW-0489">Methyltransferase</keyword>
<dbReference type="GO" id="GO:0008168">
    <property type="term" value="F:methyltransferase activity"/>
    <property type="evidence" value="ECO:0007669"/>
    <property type="project" value="UniProtKB-KW"/>
</dbReference>
<comment type="caution">
    <text evidence="1">The sequence shown here is derived from an EMBL/GenBank/DDBJ whole genome shotgun (WGS) entry which is preliminary data.</text>
</comment>
<reference evidence="1 2" key="2">
    <citation type="submission" date="2018-12" db="EMBL/GenBank/DDBJ databases">
        <title>Rhizobacter gummiphilus sp. nov., a rubber-degrading bacterium isolated from the soil of a botanical garden in Japan.</title>
        <authorList>
            <person name="Shunsuke S.S."/>
        </authorList>
    </citation>
    <scope>NUCLEOTIDE SEQUENCE [LARGE SCALE GENOMIC DNA]</scope>
    <source>
        <strain evidence="1 2">S-16</strain>
    </source>
</reference>
<gene>
    <name evidence="1" type="ORF">DZC73_27215</name>
</gene>
<organism evidence="1 2">
    <name type="scientific">Piscinibacter terrae</name>
    <dbReference type="NCBI Taxonomy" id="2496871"/>
    <lineage>
        <taxon>Bacteria</taxon>
        <taxon>Pseudomonadati</taxon>
        <taxon>Pseudomonadota</taxon>
        <taxon>Betaproteobacteria</taxon>
        <taxon>Burkholderiales</taxon>
        <taxon>Sphaerotilaceae</taxon>
        <taxon>Piscinibacter</taxon>
    </lineage>
</organism>
<dbReference type="PANTHER" id="PTHR40036:SF1">
    <property type="entry name" value="MACROCIN O-METHYLTRANSFERASE"/>
    <property type="match status" value="1"/>
</dbReference>
<dbReference type="OrthoDB" id="9799872at2"/>
<dbReference type="InterPro" id="IPR008884">
    <property type="entry name" value="TylF_MeTrfase"/>
</dbReference>
<evidence type="ECO:0000313" key="1">
    <source>
        <dbReference type="EMBL" id="RQP21600.1"/>
    </source>
</evidence>
<dbReference type="RefSeq" id="WP_124543543.1">
    <property type="nucleotide sequence ID" value="NZ_QUSW01000010.1"/>
</dbReference>
<keyword evidence="1" id="KW-0808">Transferase</keyword>
<dbReference type="Gene3D" id="3.40.50.150">
    <property type="entry name" value="Vaccinia Virus protein VP39"/>
    <property type="match status" value="1"/>
</dbReference>
<dbReference type="SUPFAM" id="SSF53335">
    <property type="entry name" value="S-adenosyl-L-methionine-dependent methyltransferases"/>
    <property type="match status" value="1"/>
</dbReference>
<reference evidence="1 2" key="1">
    <citation type="submission" date="2018-08" db="EMBL/GenBank/DDBJ databases">
        <authorList>
            <person name="Khan S.A."/>
            <person name="Jeon C.O."/>
            <person name="Chun B.H."/>
            <person name="Jeong S.E."/>
        </authorList>
    </citation>
    <scope>NUCLEOTIDE SEQUENCE [LARGE SCALE GENOMIC DNA]</scope>
    <source>
        <strain evidence="1 2">S-16</strain>
    </source>
</reference>
<dbReference type="AlphaFoldDB" id="A0A3N7HHS3"/>
<dbReference type="GO" id="GO:0032259">
    <property type="term" value="P:methylation"/>
    <property type="evidence" value="ECO:0007669"/>
    <property type="project" value="UniProtKB-KW"/>
</dbReference>
<dbReference type="InterPro" id="IPR029063">
    <property type="entry name" value="SAM-dependent_MTases_sf"/>
</dbReference>
<dbReference type="Pfam" id="PF05711">
    <property type="entry name" value="TylF"/>
    <property type="match status" value="1"/>
</dbReference>
<keyword evidence="2" id="KW-1185">Reference proteome</keyword>
<sequence>MKKIVKAALARSGWELGRTADRVQGALADLPEADRALIARVDPFTMTSLERRASLLGAVDHIVKHRIPGDIVECGVWRGGSMMLVALALMARGDTSRHLYLFDTFEGMSEPTAEDKALSGESAQAQLARTERDHPLWAVASLEDVKANIASTGYPADKIHFVKGKVEDTIPQTIPQRIALLRLDTDWYESTKHELNHLYPLLSRHGLLIIDDYGHWQGARQAVDEYFAGSAQPVFLHRVDYTARLLVKYDGE</sequence>
<dbReference type="EMBL" id="QUSW01000010">
    <property type="protein sequence ID" value="RQP21600.1"/>
    <property type="molecule type" value="Genomic_DNA"/>
</dbReference>
<proteinExistence type="predicted"/>
<dbReference type="Proteomes" id="UP000267464">
    <property type="component" value="Unassembled WGS sequence"/>
</dbReference>